<reference evidence="1 2" key="1">
    <citation type="submission" date="2014-04" db="EMBL/GenBank/DDBJ databases">
        <authorList>
            <consortium name="DOE Joint Genome Institute"/>
            <person name="Kuo A."/>
            <person name="Ruytinx J."/>
            <person name="Rineau F."/>
            <person name="Colpaert J."/>
            <person name="Kohler A."/>
            <person name="Nagy L.G."/>
            <person name="Floudas D."/>
            <person name="Copeland A."/>
            <person name="Barry K.W."/>
            <person name="Cichocki N."/>
            <person name="Veneault-Fourrey C."/>
            <person name="LaButti K."/>
            <person name="Lindquist E.A."/>
            <person name="Lipzen A."/>
            <person name="Lundell T."/>
            <person name="Morin E."/>
            <person name="Murat C."/>
            <person name="Sun H."/>
            <person name="Tunlid A."/>
            <person name="Henrissat B."/>
            <person name="Grigoriev I.V."/>
            <person name="Hibbett D.S."/>
            <person name="Martin F."/>
            <person name="Nordberg H.P."/>
            <person name="Cantor M.N."/>
            <person name="Hua S.X."/>
        </authorList>
    </citation>
    <scope>NUCLEOTIDE SEQUENCE [LARGE SCALE GENOMIC DNA]</scope>
    <source>
        <strain evidence="1 2">UH-Slu-Lm8-n1</strain>
    </source>
</reference>
<accession>A0A0C9ZVP9</accession>
<gene>
    <name evidence="1" type="ORF">CY34DRAFT_179118</name>
</gene>
<dbReference type="InParanoid" id="A0A0C9ZVP9"/>
<dbReference type="HOGENOM" id="CLU_2135180_0_0_1"/>
<sequence length="113" mass="13038">MCSACLFIVIDTIMQKRTCSLDSLYYHVILMSSTRQWRPDYCSSSCSKLQTVLLYRRFILRDSRRRTVADFGCLACFVTSTHTPSTSSHMHVVQHTESLYYIDHVHTPIAIAI</sequence>
<evidence type="ECO:0000313" key="2">
    <source>
        <dbReference type="Proteomes" id="UP000054485"/>
    </source>
</evidence>
<organism evidence="1 2">
    <name type="scientific">Suillus luteus UH-Slu-Lm8-n1</name>
    <dbReference type="NCBI Taxonomy" id="930992"/>
    <lineage>
        <taxon>Eukaryota</taxon>
        <taxon>Fungi</taxon>
        <taxon>Dikarya</taxon>
        <taxon>Basidiomycota</taxon>
        <taxon>Agaricomycotina</taxon>
        <taxon>Agaricomycetes</taxon>
        <taxon>Agaricomycetidae</taxon>
        <taxon>Boletales</taxon>
        <taxon>Suillineae</taxon>
        <taxon>Suillaceae</taxon>
        <taxon>Suillus</taxon>
    </lineage>
</organism>
<reference evidence="2" key="2">
    <citation type="submission" date="2015-01" db="EMBL/GenBank/DDBJ databases">
        <title>Evolutionary Origins and Diversification of the Mycorrhizal Mutualists.</title>
        <authorList>
            <consortium name="DOE Joint Genome Institute"/>
            <consortium name="Mycorrhizal Genomics Consortium"/>
            <person name="Kohler A."/>
            <person name="Kuo A."/>
            <person name="Nagy L.G."/>
            <person name="Floudas D."/>
            <person name="Copeland A."/>
            <person name="Barry K.W."/>
            <person name="Cichocki N."/>
            <person name="Veneault-Fourrey C."/>
            <person name="LaButti K."/>
            <person name="Lindquist E.A."/>
            <person name="Lipzen A."/>
            <person name="Lundell T."/>
            <person name="Morin E."/>
            <person name="Murat C."/>
            <person name="Riley R."/>
            <person name="Ohm R."/>
            <person name="Sun H."/>
            <person name="Tunlid A."/>
            <person name="Henrissat B."/>
            <person name="Grigoriev I.V."/>
            <person name="Hibbett D.S."/>
            <person name="Martin F."/>
        </authorList>
    </citation>
    <scope>NUCLEOTIDE SEQUENCE [LARGE SCALE GENOMIC DNA]</scope>
    <source>
        <strain evidence="2">UH-Slu-Lm8-n1</strain>
    </source>
</reference>
<name>A0A0C9ZVP9_9AGAM</name>
<proteinExistence type="predicted"/>
<dbReference type="AlphaFoldDB" id="A0A0C9ZVP9"/>
<dbReference type="EMBL" id="KN835254">
    <property type="protein sequence ID" value="KIK41900.1"/>
    <property type="molecule type" value="Genomic_DNA"/>
</dbReference>
<dbReference type="Proteomes" id="UP000054485">
    <property type="component" value="Unassembled WGS sequence"/>
</dbReference>
<evidence type="ECO:0000313" key="1">
    <source>
        <dbReference type="EMBL" id="KIK41900.1"/>
    </source>
</evidence>
<keyword evidence="2" id="KW-1185">Reference proteome</keyword>
<protein>
    <submittedName>
        <fullName evidence="1">Uncharacterized protein</fullName>
    </submittedName>
</protein>